<organism evidence="1">
    <name type="scientific">Haptolina brevifila</name>
    <dbReference type="NCBI Taxonomy" id="156173"/>
    <lineage>
        <taxon>Eukaryota</taxon>
        <taxon>Haptista</taxon>
        <taxon>Haptophyta</taxon>
        <taxon>Prymnesiophyceae</taxon>
        <taxon>Prymnesiales</taxon>
        <taxon>Prymnesiaceae</taxon>
        <taxon>Haptolina</taxon>
    </lineage>
</organism>
<evidence type="ECO:0000313" key="1">
    <source>
        <dbReference type="EMBL" id="CAD9498761.1"/>
    </source>
</evidence>
<accession>A0A7S2HSJ3</accession>
<proteinExistence type="predicted"/>
<name>A0A7S2HSJ3_9EUKA</name>
<protein>
    <submittedName>
        <fullName evidence="1">Uncharacterized protein</fullName>
    </submittedName>
</protein>
<dbReference type="AlphaFoldDB" id="A0A7S2HSJ3"/>
<gene>
    <name evidence="1" type="ORF">CBRE1094_LOCUS28704</name>
</gene>
<sequence>MSILDALAPRYPVAHLKTKTHIMMRAAGEYIQYQVQIQRQGQLMEQLRNPEAHALSLKSKATAEALLADTAADTAADAAADSAVESVAQSRLSSDRQGAWRAMFAAPPSVV</sequence>
<dbReference type="EMBL" id="HBGU01052582">
    <property type="protein sequence ID" value="CAD9498761.1"/>
    <property type="molecule type" value="Transcribed_RNA"/>
</dbReference>
<reference evidence="1" key="1">
    <citation type="submission" date="2021-01" db="EMBL/GenBank/DDBJ databases">
        <authorList>
            <person name="Corre E."/>
            <person name="Pelletier E."/>
            <person name="Niang G."/>
            <person name="Scheremetjew M."/>
            <person name="Finn R."/>
            <person name="Kale V."/>
            <person name="Holt S."/>
            <person name="Cochrane G."/>
            <person name="Meng A."/>
            <person name="Brown T."/>
            <person name="Cohen L."/>
        </authorList>
    </citation>
    <scope>NUCLEOTIDE SEQUENCE</scope>
    <source>
        <strain evidence="1">UTEX LB 985</strain>
    </source>
</reference>